<evidence type="ECO:0000313" key="2">
    <source>
        <dbReference type="EMBL" id="MED6197053.1"/>
    </source>
</evidence>
<organism evidence="2 3">
    <name type="scientific">Stylosanthes scabra</name>
    <dbReference type="NCBI Taxonomy" id="79078"/>
    <lineage>
        <taxon>Eukaryota</taxon>
        <taxon>Viridiplantae</taxon>
        <taxon>Streptophyta</taxon>
        <taxon>Embryophyta</taxon>
        <taxon>Tracheophyta</taxon>
        <taxon>Spermatophyta</taxon>
        <taxon>Magnoliopsida</taxon>
        <taxon>eudicotyledons</taxon>
        <taxon>Gunneridae</taxon>
        <taxon>Pentapetalae</taxon>
        <taxon>rosids</taxon>
        <taxon>fabids</taxon>
        <taxon>Fabales</taxon>
        <taxon>Fabaceae</taxon>
        <taxon>Papilionoideae</taxon>
        <taxon>50 kb inversion clade</taxon>
        <taxon>dalbergioids sensu lato</taxon>
        <taxon>Dalbergieae</taxon>
        <taxon>Pterocarpus clade</taxon>
        <taxon>Stylosanthes</taxon>
    </lineage>
</organism>
<evidence type="ECO:0000256" key="1">
    <source>
        <dbReference type="SAM" id="MobiDB-lite"/>
    </source>
</evidence>
<proteinExistence type="predicted"/>
<feature type="compositionally biased region" description="Basic residues" evidence="1">
    <location>
        <begin position="219"/>
        <end position="230"/>
    </location>
</feature>
<accession>A0ABU6XJA2</accession>
<name>A0ABU6XJA2_9FABA</name>
<protein>
    <submittedName>
        <fullName evidence="2">Uncharacterized protein</fullName>
    </submittedName>
</protein>
<keyword evidence="3" id="KW-1185">Reference proteome</keyword>
<reference evidence="2 3" key="1">
    <citation type="journal article" date="2023" name="Plants (Basel)">
        <title>Bridging the Gap: Combining Genomics and Transcriptomics Approaches to Understand Stylosanthes scabra, an Orphan Legume from the Brazilian Caatinga.</title>
        <authorList>
            <person name="Ferreira-Neto J.R.C."/>
            <person name="da Silva M.D."/>
            <person name="Binneck E."/>
            <person name="de Melo N.F."/>
            <person name="da Silva R.H."/>
            <person name="de Melo A.L.T.M."/>
            <person name="Pandolfi V."/>
            <person name="Bustamante F.O."/>
            <person name="Brasileiro-Vidal A.C."/>
            <person name="Benko-Iseppon A.M."/>
        </authorList>
    </citation>
    <scope>NUCLEOTIDE SEQUENCE [LARGE SCALE GENOMIC DNA]</scope>
    <source>
        <tissue evidence="2">Leaves</tissue>
    </source>
</reference>
<feature type="region of interest" description="Disordered" evidence="1">
    <location>
        <begin position="190"/>
        <end position="230"/>
    </location>
</feature>
<comment type="caution">
    <text evidence="2">The sequence shown here is derived from an EMBL/GenBank/DDBJ whole genome shotgun (WGS) entry which is preliminary data.</text>
</comment>
<dbReference type="Proteomes" id="UP001341840">
    <property type="component" value="Unassembled WGS sequence"/>
</dbReference>
<dbReference type="EMBL" id="JASCZI010211840">
    <property type="protein sequence ID" value="MED6197053.1"/>
    <property type="molecule type" value="Genomic_DNA"/>
</dbReference>
<evidence type="ECO:0000313" key="3">
    <source>
        <dbReference type="Proteomes" id="UP001341840"/>
    </source>
</evidence>
<sequence>MGEDYSSLRRGVDKTFEMHQTPRHVTGKGIEVVKEKEIELVVDLVRLDSSELEHEGVNRHITEDVLDEWSFSDFNQSEAVDDPVLKDYTAEWINMTDRSKNGSSDRTTTWSYGRKERVEKNSFILEEVDGAMKLNNSLAIYESVGSSGVGFDECIKVGSHIKQLGSARKEEYTNLKDKVCKLDRRQCSSTPTLEIGPGMSDGDEDFMPGLKELNEVRDLKRRSKKKGEGA</sequence>
<gene>
    <name evidence="2" type="ORF">PIB30_053125</name>
</gene>